<feature type="region of interest" description="Disordered" evidence="1">
    <location>
        <begin position="1"/>
        <end position="56"/>
    </location>
</feature>
<evidence type="ECO:0000313" key="2">
    <source>
        <dbReference type="EMBL" id="GLW75516.1"/>
    </source>
</evidence>
<gene>
    <name evidence="2" type="ORF">Kpho02_78130</name>
</gene>
<reference evidence="2" key="1">
    <citation type="submission" date="2023-02" db="EMBL/GenBank/DDBJ databases">
        <title>Kitasatospora phosalacinea NBRC 14627.</title>
        <authorList>
            <person name="Ichikawa N."/>
            <person name="Sato H."/>
            <person name="Tonouchi N."/>
        </authorList>
    </citation>
    <scope>NUCLEOTIDE SEQUENCE</scope>
    <source>
        <strain evidence="2">NBRC 14627</strain>
    </source>
</reference>
<dbReference type="AlphaFoldDB" id="A0A9W6QIG1"/>
<evidence type="ECO:0000256" key="1">
    <source>
        <dbReference type="SAM" id="MobiDB-lite"/>
    </source>
</evidence>
<sequence>MLASTVQFSNNDQTSTLGHKTHPQVKPASMRQLPFPQDPTTCPTHPLQDLRSTPPEGQYWQSVTACAE</sequence>
<evidence type="ECO:0000313" key="3">
    <source>
        <dbReference type="Proteomes" id="UP001165041"/>
    </source>
</evidence>
<dbReference type="EMBL" id="BSSA01000098">
    <property type="protein sequence ID" value="GLW75516.1"/>
    <property type="molecule type" value="Genomic_DNA"/>
</dbReference>
<protein>
    <submittedName>
        <fullName evidence="2">Uncharacterized protein</fullName>
    </submittedName>
</protein>
<dbReference type="Proteomes" id="UP001165041">
    <property type="component" value="Unassembled WGS sequence"/>
</dbReference>
<proteinExistence type="predicted"/>
<feature type="compositionally biased region" description="Polar residues" evidence="1">
    <location>
        <begin position="1"/>
        <end position="18"/>
    </location>
</feature>
<comment type="caution">
    <text evidence="2">The sequence shown here is derived from an EMBL/GenBank/DDBJ whole genome shotgun (WGS) entry which is preliminary data.</text>
</comment>
<accession>A0A9W6QIG1</accession>
<organism evidence="2 3">
    <name type="scientific">Kitasatospora phosalacinea</name>
    <dbReference type="NCBI Taxonomy" id="2065"/>
    <lineage>
        <taxon>Bacteria</taxon>
        <taxon>Bacillati</taxon>
        <taxon>Actinomycetota</taxon>
        <taxon>Actinomycetes</taxon>
        <taxon>Kitasatosporales</taxon>
        <taxon>Streptomycetaceae</taxon>
        <taxon>Kitasatospora</taxon>
    </lineage>
</organism>
<name>A0A9W6QIG1_9ACTN</name>